<comment type="caution">
    <text evidence="10">The sequence shown here is derived from an EMBL/GenBank/DDBJ whole genome shotgun (WGS) entry which is preliminary data.</text>
</comment>
<evidence type="ECO:0000256" key="2">
    <source>
        <dbReference type="ARBA" id="ARBA00022833"/>
    </source>
</evidence>
<dbReference type="Gene3D" id="4.10.240.10">
    <property type="entry name" value="Zn(2)-C6 fungal-type DNA-binding domain"/>
    <property type="match status" value="1"/>
</dbReference>
<evidence type="ECO:0000259" key="9">
    <source>
        <dbReference type="PROSITE" id="PS50157"/>
    </source>
</evidence>
<dbReference type="PANTHER" id="PTHR47660:SF2">
    <property type="entry name" value="TRANSCRIPTION FACTOR WITH C2H2 AND ZN(2)-CYS(6) DNA BINDING DOMAIN (EUROFUNG)"/>
    <property type="match status" value="1"/>
</dbReference>
<dbReference type="PROSITE" id="PS00028">
    <property type="entry name" value="ZINC_FINGER_C2H2_1"/>
    <property type="match status" value="1"/>
</dbReference>
<evidence type="ECO:0000256" key="1">
    <source>
        <dbReference type="ARBA" id="ARBA00022723"/>
    </source>
</evidence>
<dbReference type="InterPro" id="IPR036864">
    <property type="entry name" value="Zn2-C6_fun-type_DNA-bd_sf"/>
</dbReference>
<dbReference type="OrthoDB" id="1405595at2759"/>
<accession>A0A1M2VT16</accession>
<dbReference type="EMBL" id="MNAD01000743">
    <property type="protein sequence ID" value="OJT10734.1"/>
    <property type="molecule type" value="Genomic_DNA"/>
</dbReference>
<protein>
    <submittedName>
        <fullName evidence="10">Uncharacterized protein</fullName>
    </submittedName>
</protein>
<evidence type="ECO:0000313" key="11">
    <source>
        <dbReference type="Proteomes" id="UP000184267"/>
    </source>
</evidence>
<reference evidence="10 11" key="1">
    <citation type="submission" date="2016-10" db="EMBL/GenBank/DDBJ databases">
        <title>Genome sequence of the basidiomycete white-rot fungus Trametes pubescens.</title>
        <authorList>
            <person name="Makela M.R."/>
            <person name="Granchi Z."/>
            <person name="Peng M."/>
            <person name="De Vries R.P."/>
            <person name="Grigoriev I."/>
            <person name="Riley R."/>
            <person name="Hilden K."/>
        </authorList>
    </citation>
    <scope>NUCLEOTIDE SEQUENCE [LARGE SCALE GENOMIC DNA]</scope>
    <source>
        <strain evidence="10 11">FBCC735</strain>
    </source>
</reference>
<evidence type="ECO:0000256" key="5">
    <source>
        <dbReference type="ARBA" id="ARBA00023242"/>
    </source>
</evidence>
<feature type="domain" description="Zn(2)-C6 fungal-type" evidence="8">
    <location>
        <begin position="121"/>
        <end position="150"/>
    </location>
</feature>
<feature type="compositionally biased region" description="Low complexity" evidence="7">
    <location>
        <begin position="201"/>
        <end position="221"/>
    </location>
</feature>
<proteinExistence type="predicted"/>
<dbReference type="SUPFAM" id="SSF57667">
    <property type="entry name" value="beta-beta-alpha zinc fingers"/>
    <property type="match status" value="1"/>
</dbReference>
<keyword evidence="11" id="KW-1185">Reference proteome</keyword>
<dbReference type="AlphaFoldDB" id="A0A1M2VT16"/>
<dbReference type="PROSITE" id="PS50048">
    <property type="entry name" value="ZN2_CY6_FUNGAL_2"/>
    <property type="match status" value="1"/>
</dbReference>
<dbReference type="PANTHER" id="PTHR47660">
    <property type="entry name" value="TRANSCRIPTION FACTOR WITH C2H2 AND ZN(2)-CYS(6) DNA BINDING DOMAIN (EUROFUNG)-RELATED-RELATED"/>
    <property type="match status" value="1"/>
</dbReference>
<dbReference type="SUPFAM" id="SSF57701">
    <property type="entry name" value="Zn2/Cys6 DNA-binding domain"/>
    <property type="match status" value="1"/>
</dbReference>
<name>A0A1M2VT16_TRAPU</name>
<evidence type="ECO:0000256" key="7">
    <source>
        <dbReference type="SAM" id="MobiDB-lite"/>
    </source>
</evidence>
<keyword evidence="1" id="KW-0479">Metal-binding</keyword>
<keyword evidence="2" id="KW-0862">Zinc</keyword>
<dbReference type="Pfam" id="PF04082">
    <property type="entry name" value="Fungal_trans"/>
    <property type="match status" value="1"/>
</dbReference>
<dbReference type="GO" id="GO:0003677">
    <property type="term" value="F:DNA binding"/>
    <property type="evidence" value="ECO:0007669"/>
    <property type="project" value="InterPro"/>
</dbReference>
<dbReference type="CDD" id="cd00067">
    <property type="entry name" value="GAL4"/>
    <property type="match status" value="1"/>
</dbReference>
<dbReference type="PROSITE" id="PS00463">
    <property type="entry name" value="ZN2_CY6_FUNGAL_1"/>
    <property type="match status" value="1"/>
</dbReference>
<evidence type="ECO:0000256" key="4">
    <source>
        <dbReference type="ARBA" id="ARBA00023163"/>
    </source>
</evidence>
<evidence type="ECO:0000256" key="3">
    <source>
        <dbReference type="ARBA" id="ARBA00023015"/>
    </source>
</evidence>
<feature type="region of interest" description="Disordered" evidence="7">
    <location>
        <begin position="156"/>
        <end position="221"/>
    </location>
</feature>
<keyword evidence="4" id="KW-0804">Transcription</keyword>
<dbReference type="CDD" id="cd12148">
    <property type="entry name" value="fungal_TF_MHR"/>
    <property type="match status" value="1"/>
</dbReference>
<keyword evidence="5" id="KW-0539">Nucleus</keyword>
<feature type="domain" description="C2H2-type" evidence="9">
    <location>
        <begin position="86"/>
        <end position="107"/>
    </location>
</feature>
<evidence type="ECO:0000259" key="8">
    <source>
        <dbReference type="PROSITE" id="PS50048"/>
    </source>
</evidence>
<dbReference type="InterPro" id="IPR007219">
    <property type="entry name" value="XnlR_reg_dom"/>
</dbReference>
<dbReference type="SMART" id="SM00066">
    <property type="entry name" value="GAL4"/>
    <property type="match status" value="1"/>
</dbReference>
<dbReference type="SMART" id="SM00355">
    <property type="entry name" value="ZnF_C2H2"/>
    <property type="match status" value="2"/>
</dbReference>
<dbReference type="InterPro" id="IPR013087">
    <property type="entry name" value="Znf_C2H2_type"/>
</dbReference>
<keyword evidence="6" id="KW-0863">Zinc-finger</keyword>
<gene>
    <name evidence="10" type="ORF">TRAPUB_12766</name>
</gene>
<dbReference type="Proteomes" id="UP000184267">
    <property type="component" value="Unassembled WGS sequence"/>
</dbReference>
<dbReference type="Pfam" id="PF00172">
    <property type="entry name" value="Zn_clus"/>
    <property type="match status" value="1"/>
</dbReference>
<keyword evidence="3" id="KW-0805">Transcription regulation</keyword>
<evidence type="ECO:0000313" key="10">
    <source>
        <dbReference type="EMBL" id="OJT10734.1"/>
    </source>
</evidence>
<dbReference type="OMA" id="IALEQTW"/>
<dbReference type="GO" id="GO:0006351">
    <property type="term" value="P:DNA-templated transcription"/>
    <property type="evidence" value="ECO:0007669"/>
    <property type="project" value="InterPro"/>
</dbReference>
<feature type="domain" description="C2H2-type" evidence="9">
    <location>
        <begin position="58"/>
        <end position="85"/>
    </location>
</feature>
<sequence length="766" mass="85372">MHSPSREVDVQEGSSTSAAAINATSATGATAPVTLTKSGNVSKMRAHRGNVPTLPQTKFCHLCPAKFTRTTHLNRHLKTHSNERLHECDRCNAQFTRSDLLSRHKRTCCDSSVANRSRRKSCKSCADSKVKCDLQRPCSRCQAKNRDCVYVNTSGTVPEEEPGVPSNASPDANQADSSAASSPRTQSEASADIHPYPSHPPSRSASTSSLSSSHASTSYSSPASSRVVSYTASSSSKAYLSELVSSQMYDGLFADLFTSSFEKNPVVPGQYFHSDPTAMLSDRIDSAGISSNGYVPLTEQLAAYDIPQLNLTLPASPDALQPNIPMGISSVQPTLAELNGYMRLFLSIYLHHMPIVHVPTFLQSPSLPILVTAMRASGAMYDTTPTAAKYVEDVLSTTRDSIIAELSSSNNKCYNEISQLTTASALIQTIGLFHRDTEQRARSNVYHGMIVMMLRMNGFADLARDWKLEQPIDFSDAAATERAWRAWVAHESAKRAIWICYLHDCCHPIFFNLAPTFRSEQFTLGLPCEDALWTAKNATEWAMHLQTPSPYGSIEVRLSGTYLKALYYYLTQNNPDNAPRPFNIPPFAHFLMIYAIMRQLFELYLRDRLPFLQSDGTRGSGGGAEVQPGPHFVDRARAFHVQILLHHWLQSWLTSPETPRGLPESQQRFLFNALPFYWVAQVALVAYQEGLPPFDPQGAYIRSNDAKFYLMKKWERHVRKFLAGGESTATRFWDEVMKIRIETWQAETGFEYEHLLGFFQRDHGAS</sequence>
<dbReference type="GO" id="GO:0008270">
    <property type="term" value="F:zinc ion binding"/>
    <property type="evidence" value="ECO:0007669"/>
    <property type="project" value="UniProtKB-KW"/>
</dbReference>
<evidence type="ECO:0000256" key="6">
    <source>
        <dbReference type="PROSITE-ProRule" id="PRU00042"/>
    </source>
</evidence>
<dbReference type="InterPro" id="IPR001138">
    <property type="entry name" value="Zn2Cys6_DnaBD"/>
</dbReference>
<feature type="compositionally biased region" description="Low complexity" evidence="7">
    <location>
        <begin position="166"/>
        <end position="183"/>
    </location>
</feature>
<dbReference type="GO" id="GO:0000981">
    <property type="term" value="F:DNA-binding transcription factor activity, RNA polymerase II-specific"/>
    <property type="evidence" value="ECO:0007669"/>
    <property type="project" value="InterPro"/>
</dbReference>
<dbReference type="InterPro" id="IPR036236">
    <property type="entry name" value="Znf_C2H2_sf"/>
</dbReference>
<organism evidence="10 11">
    <name type="scientific">Trametes pubescens</name>
    <name type="common">White-rot fungus</name>
    <dbReference type="NCBI Taxonomy" id="154538"/>
    <lineage>
        <taxon>Eukaryota</taxon>
        <taxon>Fungi</taxon>
        <taxon>Dikarya</taxon>
        <taxon>Basidiomycota</taxon>
        <taxon>Agaricomycotina</taxon>
        <taxon>Agaricomycetes</taxon>
        <taxon>Polyporales</taxon>
        <taxon>Polyporaceae</taxon>
        <taxon>Trametes</taxon>
    </lineage>
</organism>
<dbReference type="PROSITE" id="PS50157">
    <property type="entry name" value="ZINC_FINGER_C2H2_2"/>
    <property type="match status" value="2"/>
</dbReference>
<dbReference type="Gene3D" id="3.30.160.60">
    <property type="entry name" value="Classic Zinc Finger"/>
    <property type="match status" value="1"/>
</dbReference>
<dbReference type="STRING" id="154538.A0A1M2VT16"/>